<dbReference type="Proteomes" id="UP000317909">
    <property type="component" value="Chromosome"/>
</dbReference>
<evidence type="ECO:0000313" key="3">
    <source>
        <dbReference type="Proteomes" id="UP000317909"/>
    </source>
</evidence>
<gene>
    <name evidence="2" type="ORF">I41_01260</name>
</gene>
<dbReference type="Pfam" id="PF13638">
    <property type="entry name" value="PIN_4"/>
    <property type="match status" value="1"/>
</dbReference>
<reference evidence="2 3" key="1">
    <citation type="submission" date="2019-02" db="EMBL/GenBank/DDBJ databases">
        <title>Deep-cultivation of Planctomycetes and their phenomic and genomic characterization uncovers novel biology.</title>
        <authorList>
            <person name="Wiegand S."/>
            <person name="Jogler M."/>
            <person name="Boedeker C."/>
            <person name="Pinto D."/>
            <person name="Vollmers J."/>
            <person name="Rivas-Marin E."/>
            <person name="Kohn T."/>
            <person name="Peeters S.H."/>
            <person name="Heuer A."/>
            <person name="Rast P."/>
            <person name="Oberbeckmann S."/>
            <person name="Bunk B."/>
            <person name="Jeske O."/>
            <person name="Meyerdierks A."/>
            <person name="Storesund J.E."/>
            <person name="Kallscheuer N."/>
            <person name="Luecker S."/>
            <person name="Lage O.M."/>
            <person name="Pohl T."/>
            <person name="Merkel B.J."/>
            <person name="Hornburger P."/>
            <person name="Mueller R.-W."/>
            <person name="Bruemmer F."/>
            <person name="Labrenz M."/>
            <person name="Spormann A.M."/>
            <person name="Op den Camp H."/>
            <person name="Overmann J."/>
            <person name="Amann R."/>
            <person name="Jetten M.S.M."/>
            <person name="Mascher T."/>
            <person name="Medema M.H."/>
            <person name="Devos D.P."/>
            <person name="Kaster A.-K."/>
            <person name="Ovreas L."/>
            <person name="Rohde M."/>
            <person name="Galperin M.Y."/>
            <person name="Jogler C."/>
        </authorList>
    </citation>
    <scope>NUCLEOTIDE SEQUENCE [LARGE SCALE GENOMIC DNA]</scope>
    <source>
        <strain evidence="2 3">I41</strain>
    </source>
</reference>
<dbReference type="Gene3D" id="3.40.50.1010">
    <property type="entry name" value="5'-nuclease"/>
    <property type="match status" value="1"/>
</dbReference>
<evidence type="ECO:0000313" key="2">
    <source>
        <dbReference type="EMBL" id="QDT70971.1"/>
    </source>
</evidence>
<name>A0A517TRG9_9BACT</name>
<dbReference type="KEGG" id="llh:I41_01260"/>
<dbReference type="InterPro" id="IPR002716">
    <property type="entry name" value="PIN_dom"/>
</dbReference>
<dbReference type="OrthoDB" id="7593234at2"/>
<evidence type="ECO:0000259" key="1">
    <source>
        <dbReference type="Pfam" id="PF13638"/>
    </source>
</evidence>
<keyword evidence="3" id="KW-1185">Reference proteome</keyword>
<dbReference type="AlphaFoldDB" id="A0A517TRG9"/>
<feature type="domain" description="PIN" evidence="1">
    <location>
        <begin position="18"/>
        <end position="142"/>
    </location>
</feature>
<dbReference type="EMBL" id="CP036339">
    <property type="protein sequence ID" value="QDT70971.1"/>
    <property type="molecule type" value="Genomic_DNA"/>
</dbReference>
<organism evidence="2 3">
    <name type="scientific">Lacipirellula limnantheis</name>
    <dbReference type="NCBI Taxonomy" id="2528024"/>
    <lineage>
        <taxon>Bacteria</taxon>
        <taxon>Pseudomonadati</taxon>
        <taxon>Planctomycetota</taxon>
        <taxon>Planctomycetia</taxon>
        <taxon>Pirellulales</taxon>
        <taxon>Lacipirellulaceae</taxon>
        <taxon>Lacipirellula</taxon>
    </lineage>
</organism>
<dbReference type="RefSeq" id="WP_145429982.1">
    <property type="nucleotide sequence ID" value="NZ_CP036339.1"/>
</dbReference>
<accession>A0A517TRG9</accession>
<protein>
    <recommendedName>
        <fullName evidence="1">PIN domain-containing protein</fullName>
    </recommendedName>
</protein>
<proteinExistence type="predicted"/>
<sequence length="432" mass="48873">MGVTLFFDTMMYLHYRPLNEIDLCAHFGADSVKIVVAMVTIEELDKHKSDNRDRKRQHRARVALNMIKTHAMQGDPIRIGVTMEIFRVYPFDYDSHRLNEHKNDDVLVASVIGYRSAHPEENVFLVSEDVGPQITAHLHHIPQATLGDQYRLPTQPDESELELARLRKEIAELKNAIPKPCVYFRDSGVAESHKVFHISTPAPFDESGAEDKLAALARQHPEFPRTEAVGFNYLDPSTVIIPSAFPEKFNRARNDYLSRYRDYLVASHSAAVRRTLSLLVELRIKNSGSTPARDLSLELRFPKDLQIYTADAFPWGPAEPTLPKILDGPDLGRQGWELIADSVCHNAARMAAATRPTLEIDANIAHFTTAYLKHGEEVAVPPLYVLFESLEQAHSFHCDYEFKVGNLPKPVSGRLQLVVEKLERMDGPRPIL</sequence>